<dbReference type="AlphaFoldDB" id="A0A6H5FV93"/>
<gene>
    <name evidence="1" type="ORF">NTEN_LOCUS655</name>
</gene>
<sequence length="214" mass="23512">MAGATLWSLALPAAERSIYFNRRQSEQIGIDAAVGEKVLAATMSAENRLHPRTPNPPATTWMSTTNFSKMKSGPSLRIEYLPSKMPKYPINTAAAQMNIFPRPALIGVTYFRSRTPGLVSTISTASTRTPSSVCTLLSTIFTSWLVSAGMEKMKLKTLNFLYTGSTVSHEQNRIMGLAESNFSSQETLQKVEHRRSYGSQPDGHTVVCSVILSF</sequence>
<proteinExistence type="predicted"/>
<reference evidence="1 2" key="1">
    <citation type="submission" date="2020-02" db="EMBL/GenBank/DDBJ databases">
        <authorList>
            <person name="Ferguson B K."/>
        </authorList>
    </citation>
    <scope>NUCLEOTIDE SEQUENCE [LARGE SCALE GENOMIC DNA]</scope>
</reference>
<accession>A0A6H5FV93</accession>
<organism evidence="1 2">
    <name type="scientific">Nesidiocoris tenuis</name>
    <dbReference type="NCBI Taxonomy" id="355587"/>
    <lineage>
        <taxon>Eukaryota</taxon>
        <taxon>Metazoa</taxon>
        <taxon>Ecdysozoa</taxon>
        <taxon>Arthropoda</taxon>
        <taxon>Hexapoda</taxon>
        <taxon>Insecta</taxon>
        <taxon>Pterygota</taxon>
        <taxon>Neoptera</taxon>
        <taxon>Paraneoptera</taxon>
        <taxon>Hemiptera</taxon>
        <taxon>Heteroptera</taxon>
        <taxon>Panheteroptera</taxon>
        <taxon>Cimicomorpha</taxon>
        <taxon>Miridae</taxon>
        <taxon>Dicyphina</taxon>
        <taxon>Nesidiocoris</taxon>
    </lineage>
</organism>
<dbReference type="EMBL" id="CADCXU010001191">
    <property type="protein sequence ID" value="CAA9993771.1"/>
    <property type="molecule type" value="Genomic_DNA"/>
</dbReference>
<protein>
    <submittedName>
        <fullName evidence="1">Uncharacterized protein</fullName>
    </submittedName>
</protein>
<dbReference type="Proteomes" id="UP000479000">
    <property type="component" value="Unassembled WGS sequence"/>
</dbReference>
<keyword evidence="2" id="KW-1185">Reference proteome</keyword>
<name>A0A6H5FV93_9HEMI</name>
<evidence type="ECO:0000313" key="2">
    <source>
        <dbReference type="Proteomes" id="UP000479000"/>
    </source>
</evidence>
<evidence type="ECO:0000313" key="1">
    <source>
        <dbReference type="EMBL" id="CAA9993771.1"/>
    </source>
</evidence>